<proteinExistence type="predicted"/>
<dbReference type="EC" id="2.7.11.1" evidence="1"/>
<dbReference type="SUPFAM" id="SSF52540">
    <property type="entry name" value="P-loop containing nucleoside triphosphate hydrolases"/>
    <property type="match status" value="2"/>
</dbReference>
<dbReference type="InterPro" id="IPR010624">
    <property type="entry name" value="KaiC_dom"/>
</dbReference>
<dbReference type="AlphaFoldDB" id="A0A1F7F4Q9"/>
<evidence type="ECO:0000313" key="10">
    <source>
        <dbReference type="Proteomes" id="UP000179243"/>
    </source>
</evidence>
<dbReference type="InterPro" id="IPR047221">
    <property type="entry name" value="KaiC_N"/>
</dbReference>
<comment type="caution">
    <text evidence="9">The sequence shown here is derived from an EMBL/GenBank/DDBJ whole genome shotgun (WGS) entry which is preliminary data.</text>
</comment>
<keyword evidence="5" id="KW-0418">Kinase</keyword>
<dbReference type="CDD" id="cd19484">
    <property type="entry name" value="KaiC_C"/>
    <property type="match status" value="1"/>
</dbReference>
<dbReference type="InterPro" id="IPR047222">
    <property type="entry name" value="KaiC_C"/>
</dbReference>
<dbReference type="InterPro" id="IPR003593">
    <property type="entry name" value="AAA+_ATPase"/>
</dbReference>
<dbReference type="Pfam" id="PF06745">
    <property type="entry name" value="ATPase"/>
    <property type="match status" value="2"/>
</dbReference>
<dbReference type="CDD" id="cd19485">
    <property type="entry name" value="KaiC-N"/>
    <property type="match status" value="1"/>
</dbReference>
<evidence type="ECO:0000256" key="6">
    <source>
        <dbReference type="ARBA" id="ARBA00022801"/>
    </source>
</evidence>
<evidence type="ECO:0000256" key="4">
    <source>
        <dbReference type="ARBA" id="ARBA00022737"/>
    </source>
</evidence>
<keyword evidence="2" id="KW-0597">Phosphoprotein</keyword>
<dbReference type="InterPro" id="IPR030665">
    <property type="entry name" value="KaiC"/>
</dbReference>
<dbReference type="GO" id="GO:0004674">
    <property type="term" value="F:protein serine/threonine kinase activity"/>
    <property type="evidence" value="ECO:0007669"/>
    <property type="project" value="UniProtKB-EC"/>
</dbReference>
<dbReference type="EMBL" id="MFYX01000121">
    <property type="protein sequence ID" value="OGK01650.1"/>
    <property type="molecule type" value="Genomic_DNA"/>
</dbReference>
<protein>
    <recommendedName>
        <fullName evidence="1">non-specific serine/threonine protein kinase</fullName>
        <ecNumber evidence="1">2.7.11.1</ecNumber>
    </recommendedName>
</protein>
<gene>
    <name evidence="9" type="ORF">A2519_08955</name>
</gene>
<evidence type="ECO:0000313" key="9">
    <source>
        <dbReference type="EMBL" id="OGK01650.1"/>
    </source>
</evidence>
<dbReference type="GO" id="GO:0005524">
    <property type="term" value="F:ATP binding"/>
    <property type="evidence" value="ECO:0007669"/>
    <property type="project" value="InterPro"/>
</dbReference>
<dbReference type="PIRSF" id="PIRSF039117">
    <property type="entry name" value="KaiC"/>
    <property type="match status" value="1"/>
</dbReference>
<dbReference type="InterPro" id="IPR051347">
    <property type="entry name" value="Circadian_clock_KaiC-rel"/>
</dbReference>
<dbReference type="PANTHER" id="PTHR42926:SF1">
    <property type="entry name" value="CIRCADIAN CLOCK OSCILLATOR PROTEIN KAIC 1"/>
    <property type="match status" value="1"/>
</dbReference>
<feature type="region of interest" description="Disordered" evidence="7">
    <location>
        <begin position="500"/>
        <end position="520"/>
    </location>
</feature>
<organism evidence="9 10">
    <name type="scientific">Candidatus Raymondbacteria bacterium RIFOXYD12_FULL_49_13</name>
    <dbReference type="NCBI Taxonomy" id="1817890"/>
    <lineage>
        <taxon>Bacteria</taxon>
        <taxon>Raymondiibacteriota</taxon>
    </lineage>
</organism>
<dbReference type="InterPro" id="IPR014774">
    <property type="entry name" value="KaiC-like_dom"/>
</dbReference>
<reference evidence="9 10" key="1">
    <citation type="journal article" date="2016" name="Nat. Commun.">
        <title>Thousands of microbial genomes shed light on interconnected biogeochemical processes in an aquifer system.</title>
        <authorList>
            <person name="Anantharaman K."/>
            <person name="Brown C.T."/>
            <person name="Hug L.A."/>
            <person name="Sharon I."/>
            <person name="Castelle C.J."/>
            <person name="Probst A.J."/>
            <person name="Thomas B.C."/>
            <person name="Singh A."/>
            <person name="Wilkins M.J."/>
            <person name="Karaoz U."/>
            <person name="Brodie E.L."/>
            <person name="Williams K.H."/>
            <person name="Hubbard S.S."/>
            <person name="Banfield J.F."/>
        </authorList>
    </citation>
    <scope>NUCLEOTIDE SEQUENCE [LARGE SCALE GENOMIC DNA]</scope>
</reference>
<evidence type="ECO:0000256" key="5">
    <source>
        <dbReference type="ARBA" id="ARBA00022777"/>
    </source>
</evidence>
<dbReference type="PANTHER" id="PTHR42926">
    <property type="match status" value="1"/>
</dbReference>
<evidence type="ECO:0000256" key="2">
    <source>
        <dbReference type="ARBA" id="ARBA00022553"/>
    </source>
</evidence>
<sequence>MAKNSTRFSRTQHKRNKRVISALKKCPTGISGLDEITEGGLPLGRPTLICGSAGCGKTLLAMEFISRGITEFNEPGVFMAFEETTEELATNVASLGMNLKEHIRQKKLAIDYVYIERSEIEETGEYDLEGLFVRLGNMIDSIGAKRVVLDTIEALFAGFSNEAVLRAELRRLFRWLKTKKVTTIITGEKGEKHLTRNGLEEYVSDCVILLDHRIVNEVATRRLRIVKYRGSKHGTNEYPTIIDENGLSVLPISSLGLTYPVSNDRIPTGIDRLDTMFGGKGYFRGTSVLVSGTAGSGKTSIAAAFADKTCRKGEKCIYFSFEESPEQIKRNMGSVGINLNQWEGKGLLKFHSTRPTLYGLEAHLVRIHKLVEEFHPTAVIMDPITNLAAIGESLEVKSMLTRIIDYLKNKQITTVFTSLTEGGGASAQSEVGISSLMDTWILLRHLETDGERNRLLYVLKSRGMAHSNQVREFVLSGKGVHLRDVYIGAGAVLTGSAREVQESKDNAQKLSDKQSSERRQRALRQQHLTLKGQVEALKVQLAGLAEELRISADAERCRIGVMHHRKKEMSLIRKAD</sequence>
<dbReference type="GO" id="GO:0016787">
    <property type="term" value="F:hydrolase activity"/>
    <property type="evidence" value="ECO:0007669"/>
    <property type="project" value="UniProtKB-KW"/>
</dbReference>
<feature type="domain" description="KaiC" evidence="8">
    <location>
        <begin position="264"/>
        <end position="496"/>
    </location>
</feature>
<evidence type="ECO:0000256" key="3">
    <source>
        <dbReference type="ARBA" id="ARBA00022679"/>
    </source>
</evidence>
<dbReference type="InterPro" id="IPR027417">
    <property type="entry name" value="P-loop_NTPase"/>
</dbReference>
<evidence type="ECO:0000256" key="1">
    <source>
        <dbReference type="ARBA" id="ARBA00012513"/>
    </source>
</evidence>
<feature type="domain" description="KaiC" evidence="8">
    <location>
        <begin position="24"/>
        <end position="263"/>
    </location>
</feature>
<name>A0A1F7F4Q9_UNCRA</name>
<accession>A0A1F7F4Q9</accession>
<evidence type="ECO:0000256" key="7">
    <source>
        <dbReference type="SAM" id="MobiDB-lite"/>
    </source>
</evidence>
<keyword evidence="4" id="KW-0677">Repeat</keyword>
<dbReference type="Gene3D" id="3.40.50.300">
    <property type="entry name" value="P-loop containing nucleotide triphosphate hydrolases"/>
    <property type="match status" value="2"/>
</dbReference>
<dbReference type="Proteomes" id="UP000179243">
    <property type="component" value="Unassembled WGS sequence"/>
</dbReference>
<dbReference type="PROSITE" id="PS51146">
    <property type="entry name" value="KAIC"/>
    <property type="match status" value="2"/>
</dbReference>
<dbReference type="NCBIfam" id="NF006799">
    <property type="entry name" value="PRK09302.1"/>
    <property type="match status" value="1"/>
</dbReference>
<dbReference type="SMART" id="SM00382">
    <property type="entry name" value="AAA"/>
    <property type="match status" value="2"/>
</dbReference>
<keyword evidence="6" id="KW-0378">Hydrolase</keyword>
<evidence type="ECO:0000259" key="8">
    <source>
        <dbReference type="PROSITE" id="PS51146"/>
    </source>
</evidence>
<keyword evidence="3" id="KW-0808">Transferase</keyword>